<dbReference type="CDD" id="cd10918">
    <property type="entry name" value="CE4_NodB_like_5s_6s"/>
    <property type="match status" value="1"/>
</dbReference>
<evidence type="ECO:0000256" key="2">
    <source>
        <dbReference type="ARBA" id="ARBA00022729"/>
    </source>
</evidence>
<dbReference type="GO" id="GO:0005975">
    <property type="term" value="P:carbohydrate metabolic process"/>
    <property type="evidence" value="ECO:0007669"/>
    <property type="project" value="InterPro"/>
</dbReference>
<dbReference type="PROSITE" id="PS51677">
    <property type="entry name" value="NODB"/>
    <property type="match status" value="1"/>
</dbReference>
<dbReference type="KEGG" id="lko:ABN16_07225"/>
<dbReference type="RefSeq" id="WP_048734370.1">
    <property type="nucleotide sequence ID" value="NZ_CP012033.1"/>
</dbReference>
<dbReference type="PANTHER" id="PTHR34216:SF3">
    <property type="entry name" value="POLY-BETA-1,6-N-ACETYL-D-GLUCOSAMINE N-DEACETYLASE"/>
    <property type="match status" value="1"/>
</dbReference>
<keyword evidence="6" id="KW-1185">Reference proteome</keyword>
<evidence type="ECO:0000259" key="4">
    <source>
        <dbReference type="PROSITE" id="PS51677"/>
    </source>
</evidence>
<dbReference type="PANTHER" id="PTHR34216">
    <property type="match status" value="1"/>
</dbReference>
<evidence type="ECO:0000313" key="6">
    <source>
        <dbReference type="Proteomes" id="UP000036000"/>
    </source>
</evidence>
<protein>
    <submittedName>
        <fullName evidence="5">Polysaccharide deacetylase</fullName>
    </submittedName>
</protein>
<proteinExistence type="predicted"/>
<dbReference type="Proteomes" id="UP000036000">
    <property type="component" value="Chromosome"/>
</dbReference>
<dbReference type="SUPFAM" id="SSF88713">
    <property type="entry name" value="Glycoside hydrolase/deacetylase"/>
    <property type="match status" value="1"/>
</dbReference>
<comment type="subcellular location">
    <subcellularLocation>
        <location evidence="1">Secreted</location>
    </subcellularLocation>
</comment>
<dbReference type="InterPro" id="IPR051398">
    <property type="entry name" value="Polysacch_Deacetylase"/>
</dbReference>
<dbReference type="AlphaFoldDB" id="A0AAC8UVT3"/>
<accession>A0AAC8UVT3</accession>
<feature type="region of interest" description="Disordered" evidence="3">
    <location>
        <begin position="34"/>
        <end position="55"/>
    </location>
</feature>
<gene>
    <name evidence="5" type="ORF">ABN16_07225</name>
</gene>
<dbReference type="GO" id="GO:0005576">
    <property type="term" value="C:extracellular region"/>
    <property type="evidence" value="ECO:0007669"/>
    <property type="project" value="UniProtKB-SubCell"/>
</dbReference>
<sequence length="284" mass="32105">MFKKWRLWGGCLLLIALITGAVVWTQSRPSRVQTAPATTNHVAQSSQHGSATTTLAEKPWTKLKHPLKLPILMYHSISTGNQLRVPLQQFDREMTYLKHHHYRTLTTAEAIRALTTNTVPQKKVVWVTLDDAYRDNLKILPVLRRNHQHVTINAITGFTTKRNHLSLSAMRRMRDTGRVDFASHTTNHLDLTTLSAKQQRAELVTSKTWLDTKFDQDTRLLCYPAGRNNATTRRLAKQTGYTLALTTREGVAQLSQGRYSLERLRIAPGMSLAAFASLVAVKNS</sequence>
<name>A0AAC8UVT3_9LACO</name>
<dbReference type="EMBL" id="CP012033">
    <property type="protein sequence ID" value="AKP64808.1"/>
    <property type="molecule type" value="Genomic_DNA"/>
</dbReference>
<dbReference type="GO" id="GO:0016810">
    <property type="term" value="F:hydrolase activity, acting on carbon-nitrogen (but not peptide) bonds"/>
    <property type="evidence" value="ECO:0007669"/>
    <property type="project" value="InterPro"/>
</dbReference>
<evidence type="ECO:0000256" key="3">
    <source>
        <dbReference type="SAM" id="MobiDB-lite"/>
    </source>
</evidence>
<organism evidence="5 6">
    <name type="scientific">Levilactobacillus koreensis</name>
    <dbReference type="NCBI Taxonomy" id="637971"/>
    <lineage>
        <taxon>Bacteria</taxon>
        <taxon>Bacillati</taxon>
        <taxon>Bacillota</taxon>
        <taxon>Bacilli</taxon>
        <taxon>Lactobacillales</taxon>
        <taxon>Lactobacillaceae</taxon>
        <taxon>Levilactobacillus</taxon>
    </lineage>
</organism>
<dbReference type="InterPro" id="IPR011330">
    <property type="entry name" value="Glyco_hydro/deAcase_b/a-brl"/>
</dbReference>
<evidence type="ECO:0000256" key="1">
    <source>
        <dbReference type="ARBA" id="ARBA00004613"/>
    </source>
</evidence>
<reference evidence="5 6" key="1">
    <citation type="submission" date="2015-07" db="EMBL/GenBank/DDBJ databases">
        <title>Lactobacillus korensis/26-25/ whole genome sequencing.</title>
        <authorList>
            <person name="Kim M.K."/>
            <person name="Im W.-T."/>
            <person name="Srinivasan S."/>
            <person name="Lee J.-J."/>
        </authorList>
    </citation>
    <scope>NUCLEOTIDE SEQUENCE [LARGE SCALE GENOMIC DNA]</scope>
    <source>
        <strain evidence="5 6">26-25</strain>
    </source>
</reference>
<feature type="domain" description="NodB homology" evidence="4">
    <location>
        <begin position="123"/>
        <end position="284"/>
    </location>
</feature>
<evidence type="ECO:0000313" key="5">
    <source>
        <dbReference type="EMBL" id="AKP64808.1"/>
    </source>
</evidence>
<dbReference type="Pfam" id="PF01522">
    <property type="entry name" value="Polysacc_deac_1"/>
    <property type="match status" value="1"/>
</dbReference>
<dbReference type="InterPro" id="IPR002509">
    <property type="entry name" value="NODB_dom"/>
</dbReference>
<dbReference type="Gene3D" id="3.20.20.370">
    <property type="entry name" value="Glycoside hydrolase/deacetylase"/>
    <property type="match status" value="1"/>
</dbReference>
<keyword evidence="2" id="KW-0732">Signal</keyword>